<keyword evidence="1" id="KW-0732">Signal</keyword>
<dbReference type="AlphaFoldDB" id="A0AA35WZF6"/>
<feature type="chain" id="PRO_5041255529" evidence="1">
    <location>
        <begin position="21"/>
        <end position="167"/>
    </location>
</feature>
<dbReference type="PROSITE" id="PS51257">
    <property type="entry name" value="PROKAR_LIPOPROTEIN"/>
    <property type="match status" value="1"/>
</dbReference>
<name>A0AA35WZF6_GEOBA</name>
<accession>A0AA35WZF6</accession>
<evidence type="ECO:0000256" key="1">
    <source>
        <dbReference type="SAM" id="SignalP"/>
    </source>
</evidence>
<gene>
    <name evidence="2" type="ORF">GBAR_LOCUS22063</name>
</gene>
<evidence type="ECO:0000313" key="2">
    <source>
        <dbReference type="EMBL" id="CAI8039623.1"/>
    </source>
</evidence>
<feature type="signal peptide" evidence="1">
    <location>
        <begin position="1"/>
        <end position="20"/>
    </location>
</feature>
<reference evidence="2" key="1">
    <citation type="submission" date="2023-03" db="EMBL/GenBank/DDBJ databases">
        <authorList>
            <person name="Steffen K."/>
            <person name="Cardenas P."/>
        </authorList>
    </citation>
    <scope>NUCLEOTIDE SEQUENCE</scope>
</reference>
<comment type="caution">
    <text evidence="2">The sequence shown here is derived from an EMBL/GenBank/DDBJ whole genome shotgun (WGS) entry which is preliminary data.</text>
</comment>
<organism evidence="2 3">
    <name type="scientific">Geodia barretti</name>
    <name type="common">Barrett's horny sponge</name>
    <dbReference type="NCBI Taxonomy" id="519541"/>
    <lineage>
        <taxon>Eukaryota</taxon>
        <taxon>Metazoa</taxon>
        <taxon>Porifera</taxon>
        <taxon>Demospongiae</taxon>
        <taxon>Heteroscleromorpha</taxon>
        <taxon>Tetractinellida</taxon>
        <taxon>Astrophorina</taxon>
        <taxon>Geodiidae</taxon>
        <taxon>Geodia</taxon>
    </lineage>
</organism>
<proteinExistence type="predicted"/>
<sequence>MSLKVVWIGSLILSLSLVLACGGAAPAEPQVIEREVVKEVVVEKEVPKEVVVEKEVQVEREVEVTREVLVVATPVPPVEAAVRSGAPTGTLTVSLQNLGAQTTDPILQGRAGHAQYQAPIYDALLGFNYESQYGGVGPGVAHEWGNRSRTEAVGPSISMRTWSVPQR</sequence>
<dbReference type="EMBL" id="CASHTH010003053">
    <property type="protein sequence ID" value="CAI8039623.1"/>
    <property type="molecule type" value="Genomic_DNA"/>
</dbReference>
<dbReference type="Proteomes" id="UP001174909">
    <property type="component" value="Unassembled WGS sequence"/>
</dbReference>
<protein>
    <submittedName>
        <fullName evidence="2">Uncharacterized protein</fullName>
    </submittedName>
</protein>
<evidence type="ECO:0000313" key="3">
    <source>
        <dbReference type="Proteomes" id="UP001174909"/>
    </source>
</evidence>
<keyword evidence="3" id="KW-1185">Reference proteome</keyword>